<dbReference type="STRING" id="69332.A0A388JQ19"/>
<evidence type="ECO:0000313" key="5">
    <source>
        <dbReference type="EMBL" id="GBG59877.1"/>
    </source>
</evidence>
<dbReference type="InterPro" id="IPR012677">
    <property type="entry name" value="Nucleotide-bd_a/b_plait_sf"/>
</dbReference>
<dbReference type="Pfam" id="PF00076">
    <property type="entry name" value="RRM_1"/>
    <property type="match status" value="3"/>
</dbReference>
<dbReference type="SMART" id="SM00360">
    <property type="entry name" value="RRM"/>
    <property type="match status" value="3"/>
</dbReference>
<dbReference type="Gramene" id="GBG59877">
    <property type="protein sequence ID" value="GBG59877"/>
    <property type="gene ID" value="CBR_g66684"/>
</dbReference>
<dbReference type="CDD" id="cd00590">
    <property type="entry name" value="RRM_SF"/>
    <property type="match status" value="1"/>
</dbReference>
<dbReference type="InterPro" id="IPR035979">
    <property type="entry name" value="RBD_domain_sf"/>
</dbReference>
<dbReference type="GO" id="GO:0003723">
    <property type="term" value="F:RNA binding"/>
    <property type="evidence" value="ECO:0007669"/>
    <property type="project" value="UniProtKB-UniRule"/>
</dbReference>
<evidence type="ECO:0000256" key="3">
    <source>
        <dbReference type="SAM" id="MobiDB-lite"/>
    </source>
</evidence>
<dbReference type="InterPro" id="IPR000504">
    <property type="entry name" value="RRM_dom"/>
</dbReference>
<sequence>MTRARSAAAAAAAAAGNKQREAIVVDLEMNDDEEVVEAAGEEDNLASANGGGDVMDDAGNDEEEDADANEATEEDGDEVNDEEAEGGGEEYGDQEADPEHGDGMDDAEGGEKEPEDLKPATKKEVSKDPLDRPPHGSEVFLGGIGRDVSDDEVREFCLPCGEVYEVRLVVDRETGQCKGYGFVTFMNKESAQKAIETLNETEFKGKKIRVTPSQSKHRLFIGNIPKLWTKEELLKALSDESAGIESVDLLQDPSNPHKNRGFAFVEYYNHAAAEQARRVLSKQSFLLGGRTPTVNYAENRTEPDAAAMAQVKVVYVRNLPESVTEDYLRKLFEKHGEITKIILPIPKPGQPKRDFGFIHFAERSSAVAAIDKDEKYEVDGRTLECSLAKPPAEKRAPPPPEPSYPVRGGTAGLLPQYQPQRSAAYAYQAAGAYAGYGHVGVRAYPSAQPVIYGRGPTPAGMTMVPMMLPDGTVGYVLQQPGQIPPATAYRRAGAQGMITYAHSGAPIGRQDRRYRPY</sequence>
<gene>
    <name evidence="5" type="ORF">CBR_g66684</name>
</gene>
<dbReference type="Gene3D" id="3.30.70.330">
    <property type="match status" value="3"/>
</dbReference>
<dbReference type="PANTHER" id="PTHR21245">
    <property type="entry name" value="HETEROGENEOUS NUCLEAR RIBONUCLEOPROTEIN"/>
    <property type="match status" value="1"/>
</dbReference>
<feature type="compositionally biased region" description="Basic and acidic residues" evidence="3">
    <location>
        <begin position="97"/>
        <end position="135"/>
    </location>
</feature>
<dbReference type="AlphaFoldDB" id="A0A388JQ19"/>
<keyword evidence="1 2" id="KW-0694">RNA-binding</keyword>
<dbReference type="SMART" id="SM00361">
    <property type="entry name" value="RRM_1"/>
    <property type="match status" value="2"/>
</dbReference>
<name>A0A388JQ19_CHABU</name>
<keyword evidence="6" id="KW-1185">Reference proteome</keyword>
<evidence type="ECO:0000256" key="2">
    <source>
        <dbReference type="PROSITE-ProRule" id="PRU00176"/>
    </source>
</evidence>
<protein>
    <recommendedName>
        <fullName evidence="4">RRM domain-containing protein</fullName>
    </recommendedName>
</protein>
<comment type="caution">
    <text evidence="5">The sequence shown here is derived from an EMBL/GenBank/DDBJ whole genome shotgun (WGS) entry which is preliminary data.</text>
</comment>
<dbReference type="PROSITE" id="PS50102">
    <property type="entry name" value="RRM"/>
    <property type="match status" value="3"/>
</dbReference>
<evidence type="ECO:0000313" key="6">
    <source>
        <dbReference type="Proteomes" id="UP000265515"/>
    </source>
</evidence>
<feature type="domain" description="RRM" evidence="4">
    <location>
        <begin position="217"/>
        <end position="299"/>
    </location>
</feature>
<reference evidence="5 6" key="1">
    <citation type="journal article" date="2018" name="Cell">
        <title>The Chara Genome: Secondary Complexity and Implications for Plant Terrestrialization.</title>
        <authorList>
            <person name="Nishiyama T."/>
            <person name="Sakayama H."/>
            <person name="Vries J.D."/>
            <person name="Buschmann H."/>
            <person name="Saint-Marcoux D."/>
            <person name="Ullrich K.K."/>
            <person name="Haas F.B."/>
            <person name="Vanderstraeten L."/>
            <person name="Becker D."/>
            <person name="Lang D."/>
            <person name="Vosolsobe S."/>
            <person name="Rombauts S."/>
            <person name="Wilhelmsson P.K.I."/>
            <person name="Janitza P."/>
            <person name="Kern R."/>
            <person name="Heyl A."/>
            <person name="Rumpler F."/>
            <person name="Villalobos L.I.A.C."/>
            <person name="Clay J.M."/>
            <person name="Skokan R."/>
            <person name="Toyoda A."/>
            <person name="Suzuki Y."/>
            <person name="Kagoshima H."/>
            <person name="Schijlen E."/>
            <person name="Tajeshwar N."/>
            <person name="Catarino B."/>
            <person name="Hetherington A.J."/>
            <person name="Saltykova A."/>
            <person name="Bonnot C."/>
            <person name="Breuninger H."/>
            <person name="Symeonidi A."/>
            <person name="Radhakrishnan G.V."/>
            <person name="Van Nieuwerburgh F."/>
            <person name="Deforce D."/>
            <person name="Chang C."/>
            <person name="Karol K.G."/>
            <person name="Hedrich R."/>
            <person name="Ulvskov P."/>
            <person name="Glockner G."/>
            <person name="Delwiche C.F."/>
            <person name="Petrasek J."/>
            <person name="Van de Peer Y."/>
            <person name="Friml J."/>
            <person name="Beilby M."/>
            <person name="Dolan L."/>
            <person name="Kohara Y."/>
            <person name="Sugano S."/>
            <person name="Fujiyama A."/>
            <person name="Delaux P.-M."/>
            <person name="Quint M."/>
            <person name="TheiBen G."/>
            <person name="Hagemann M."/>
            <person name="Harholt J."/>
            <person name="Dunand C."/>
            <person name="Zachgo S."/>
            <person name="Langdale J."/>
            <person name="Maumus F."/>
            <person name="Straeten D.V.D."/>
            <person name="Gould S.B."/>
            <person name="Rensing S.A."/>
        </authorList>
    </citation>
    <scope>NUCLEOTIDE SEQUENCE [LARGE SCALE GENOMIC DNA]</scope>
    <source>
        <strain evidence="5 6">S276</strain>
    </source>
</reference>
<proteinExistence type="predicted"/>
<dbReference type="SUPFAM" id="SSF54928">
    <property type="entry name" value="RNA-binding domain, RBD"/>
    <property type="match status" value="2"/>
</dbReference>
<feature type="region of interest" description="Disordered" evidence="3">
    <location>
        <begin position="1"/>
        <end position="144"/>
    </location>
</feature>
<feature type="compositionally biased region" description="Acidic residues" evidence="3">
    <location>
        <begin position="28"/>
        <end position="44"/>
    </location>
</feature>
<dbReference type="OMA" id="HEFRERK"/>
<evidence type="ECO:0000259" key="4">
    <source>
        <dbReference type="PROSITE" id="PS50102"/>
    </source>
</evidence>
<feature type="domain" description="RRM" evidence="4">
    <location>
        <begin position="137"/>
        <end position="215"/>
    </location>
</feature>
<dbReference type="OrthoDB" id="3800936at2759"/>
<feature type="domain" description="RRM" evidence="4">
    <location>
        <begin position="312"/>
        <end position="390"/>
    </location>
</feature>
<evidence type="ECO:0000256" key="1">
    <source>
        <dbReference type="ARBA" id="ARBA00022884"/>
    </source>
</evidence>
<feature type="compositionally biased region" description="Acidic residues" evidence="3">
    <location>
        <begin position="54"/>
        <end position="96"/>
    </location>
</feature>
<dbReference type="EMBL" id="BFEA01000007">
    <property type="protein sequence ID" value="GBG59877.1"/>
    <property type="molecule type" value="Genomic_DNA"/>
</dbReference>
<dbReference type="Proteomes" id="UP000265515">
    <property type="component" value="Unassembled WGS sequence"/>
</dbReference>
<accession>A0A388JQ19</accession>
<organism evidence="5 6">
    <name type="scientific">Chara braunii</name>
    <name type="common">Braun's stonewort</name>
    <dbReference type="NCBI Taxonomy" id="69332"/>
    <lineage>
        <taxon>Eukaryota</taxon>
        <taxon>Viridiplantae</taxon>
        <taxon>Streptophyta</taxon>
        <taxon>Charophyceae</taxon>
        <taxon>Charales</taxon>
        <taxon>Characeae</taxon>
        <taxon>Chara</taxon>
    </lineage>
</organism>
<dbReference type="InterPro" id="IPR003954">
    <property type="entry name" value="RRM_euk-type"/>
</dbReference>